<dbReference type="Proteomes" id="UP000242715">
    <property type="component" value="Unassembled WGS sequence"/>
</dbReference>
<dbReference type="EMBL" id="DF973752">
    <property type="protein sequence ID" value="GAU39249.1"/>
    <property type="molecule type" value="Genomic_DNA"/>
</dbReference>
<evidence type="ECO:0000313" key="1">
    <source>
        <dbReference type="EMBL" id="GAU39249.1"/>
    </source>
</evidence>
<keyword evidence="2" id="KW-1185">Reference proteome</keyword>
<dbReference type="Gene3D" id="3.30.160.20">
    <property type="match status" value="1"/>
</dbReference>
<accession>A0A2Z6P6A7</accession>
<sequence>MKDRAEISEKTENTIEVYGAPRKRKRMAADEAAEAAEGALQYLKHIGFGFNK</sequence>
<reference evidence="2" key="1">
    <citation type="journal article" date="2017" name="Front. Plant Sci.">
        <title>Climate Clever Clovers: New Paradigm to Reduce the Environmental Footprint of Ruminants by Breeding Low Methanogenic Forages Utilizing Haplotype Variation.</title>
        <authorList>
            <person name="Kaur P."/>
            <person name="Appels R."/>
            <person name="Bayer P.E."/>
            <person name="Keeble-Gagnere G."/>
            <person name="Wang J."/>
            <person name="Hirakawa H."/>
            <person name="Shirasawa K."/>
            <person name="Vercoe P."/>
            <person name="Stefanova K."/>
            <person name="Durmic Z."/>
            <person name="Nichols P."/>
            <person name="Revell C."/>
            <person name="Isobe S.N."/>
            <person name="Edwards D."/>
            <person name="Erskine W."/>
        </authorList>
    </citation>
    <scope>NUCLEOTIDE SEQUENCE [LARGE SCALE GENOMIC DNA]</scope>
    <source>
        <strain evidence="2">cv. Daliak</strain>
    </source>
</reference>
<proteinExistence type="predicted"/>
<protein>
    <recommendedName>
        <fullName evidence="3">DRBM domain-containing protein</fullName>
    </recommendedName>
</protein>
<gene>
    <name evidence="1" type="ORF">TSUD_396960</name>
</gene>
<name>A0A2Z6P6A7_TRISU</name>
<dbReference type="AlphaFoldDB" id="A0A2Z6P6A7"/>
<organism evidence="1 2">
    <name type="scientific">Trifolium subterraneum</name>
    <name type="common">Subterranean clover</name>
    <dbReference type="NCBI Taxonomy" id="3900"/>
    <lineage>
        <taxon>Eukaryota</taxon>
        <taxon>Viridiplantae</taxon>
        <taxon>Streptophyta</taxon>
        <taxon>Embryophyta</taxon>
        <taxon>Tracheophyta</taxon>
        <taxon>Spermatophyta</taxon>
        <taxon>Magnoliopsida</taxon>
        <taxon>eudicotyledons</taxon>
        <taxon>Gunneridae</taxon>
        <taxon>Pentapetalae</taxon>
        <taxon>rosids</taxon>
        <taxon>fabids</taxon>
        <taxon>Fabales</taxon>
        <taxon>Fabaceae</taxon>
        <taxon>Papilionoideae</taxon>
        <taxon>50 kb inversion clade</taxon>
        <taxon>NPAAA clade</taxon>
        <taxon>Hologalegina</taxon>
        <taxon>IRL clade</taxon>
        <taxon>Trifolieae</taxon>
        <taxon>Trifolium</taxon>
    </lineage>
</organism>
<evidence type="ECO:0008006" key="3">
    <source>
        <dbReference type="Google" id="ProtNLM"/>
    </source>
</evidence>
<evidence type="ECO:0000313" key="2">
    <source>
        <dbReference type="Proteomes" id="UP000242715"/>
    </source>
</evidence>